<dbReference type="Pfam" id="PF01710">
    <property type="entry name" value="HTH_Tnp_IS630"/>
    <property type="match status" value="1"/>
</dbReference>
<dbReference type="Proteomes" id="UP000031623">
    <property type="component" value="Chromosome"/>
</dbReference>
<gene>
    <name evidence="3" type="ORF">THII_2198</name>
</gene>
<protein>
    <submittedName>
        <fullName evidence="3">Transposase</fullName>
    </submittedName>
</protein>
<evidence type="ECO:0000256" key="1">
    <source>
        <dbReference type="SAM" id="MobiDB-lite"/>
    </source>
</evidence>
<keyword evidence="4" id="KW-1185">Reference proteome</keyword>
<feature type="domain" description="Transposase Synechocystis PCC 6803" evidence="2">
    <location>
        <begin position="19"/>
        <end position="104"/>
    </location>
</feature>
<dbReference type="HOGENOM" id="CLU_056788_5_1_6"/>
<evidence type="ECO:0000313" key="3">
    <source>
        <dbReference type="EMBL" id="BAP56495.1"/>
    </source>
</evidence>
<dbReference type="EMBL" id="AP014633">
    <property type="protein sequence ID" value="BAP56495.1"/>
    <property type="molecule type" value="Genomic_DNA"/>
</dbReference>
<dbReference type="KEGG" id="tig:THII_2198"/>
<evidence type="ECO:0000313" key="4">
    <source>
        <dbReference type="Proteomes" id="UP000031623"/>
    </source>
</evidence>
<name>A0A090AMK0_9GAMM</name>
<organism evidence="3 4">
    <name type="scientific">Thioploca ingrica</name>
    <dbReference type="NCBI Taxonomy" id="40754"/>
    <lineage>
        <taxon>Bacteria</taxon>
        <taxon>Pseudomonadati</taxon>
        <taxon>Pseudomonadota</taxon>
        <taxon>Gammaproteobacteria</taxon>
        <taxon>Thiotrichales</taxon>
        <taxon>Thiotrichaceae</taxon>
        <taxon>Thioploca</taxon>
    </lineage>
</organism>
<dbReference type="STRING" id="40754.THII_2198"/>
<feature type="region of interest" description="Disordered" evidence="1">
    <location>
        <begin position="79"/>
        <end position="105"/>
    </location>
</feature>
<evidence type="ECO:0000259" key="2">
    <source>
        <dbReference type="Pfam" id="PF01710"/>
    </source>
</evidence>
<accession>A0A090AMK0</accession>
<reference evidence="3 4" key="1">
    <citation type="journal article" date="2014" name="ISME J.">
        <title>Ecophysiology of Thioploca ingrica as revealed by the complete genome sequence supplemented with proteomic evidence.</title>
        <authorList>
            <person name="Kojima H."/>
            <person name="Ogura Y."/>
            <person name="Yamamoto N."/>
            <person name="Togashi T."/>
            <person name="Mori H."/>
            <person name="Watanabe T."/>
            <person name="Nemoto F."/>
            <person name="Kurokawa K."/>
            <person name="Hayashi T."/>
            <person name="Fukui M."/>
        </authorList>
    </citation>
    <scope>NUCLEOTIDE SEQUENCE [LARGE SCALE GENOMIC DNA]</scope>
</reference>
<dbReference type="InterPro" id="IPR002622">
    <property type="entry name" value="Transposase_14"/>
</dbReference>
<sequence length="105" mass="12182">MTTIKKPEFFPLRAGYPMTDSIDFRRQVFLRREPDELSFEATAKRFGVSQSSGFRWSKPIEPQRRRNKPATKIDMEALTREVENDPEAYQSERAERLGVSRSGIG</sequence>
<dbReference type="AlphaFoldDB" id="A0A090AMK0"/>
<proteinExistence type="predicted"/>